<evidence type="ECO:0000256" key="9">
    <source>
        <dbReference type="ARBA" id="ARBA00023163"/>
    </source>
</evidence>
<keyword evidence="4" id="KW-0677">Repeat</keyword>
<dbReference type="PROSITE" id="PS00028">
    <property type="entry name" value="ZINC_FINGER_C2H2_1"/>
    <property type="match status" value="2"/>
</dbReference>
<keyword evidence="3" id="KW-0479">Metal-binding</keyword>
<evidence type="ECO:0000256" key="6">
    <source>
        <dbReference type="ARBA" id="ARBA00022833"/>
    </source>
</evidence>
<name>A0A8H2ZJD5_9SACH</name>
<dbReference type="GO" id="GO:0005667">
    <property type="term" value="C:transcription regulator complex"/>
    <property type="evidence" value="ECO:0007669"/>
    <property type="project" value="TreeGrafter"/>
</dbReference>
<dbReference type="Gene3D" id="3.30.160.60">
    <property type="entry name" value="Classic Zinc Finger"/>
    <property type="match status" value="2"/>
</dbReference>
<keyword evidence="10" id="KW-0539">Nucleus</keyword>
<evidence type="ECO:0000256" key="8">
    <source>
        <dbReference type="ARBA" id="ARBA00023125"/>
    </source>
</evidence>
<dbReference type="PANTHER" id="PTHR14003">
    <property type="entry name" value="TRANSCRIPTIONAL REPRESSOR PROTEIN YY"/>
    <property type="match status" value="1"/>
</dbReference>
<evidence type="ECO:0000256" key="7">
    <source>
        <dbReference type="ARBA" id="ARBA00023015"/>
    </source>
</evidence>
<evidence type="ECO:0000256" key="5">
    <source>
        <dbReference type="ARBA" id="ARBA00022771"/>
    </source>
</evidence>
<feature type="domain" description="C2H2-type" evidence="13">
    <location>
        <begin position="139"/>
        <end position="168"/>
    </location>
</feature>
<evidence type="ECO:0000256" key="4">
    <source>
        <dbReference type="ARBA" id="ARBA00022737"/>
    </source>
</evidence>
<dbReference type="EMBL" id="CAEFZW010000007">
    <property type="protein sequence ID" value="CAB4255888.1"/>
    <property type="molecule type" value="Genomic_DNA"/>
</dbReference>
<feature type="region of interest" description="Disordered" evidence="12">
    <location>
        <begin position="43"/>
        <end position="65"/>
    </location>
</feature>
<dbReference type="GO" id="GO:0005634">
    <property type="term" value="C:nucleus"/>
    <property type="evidence" value="ECO:0007669"/>
    <property type="project" value="UniProtKB-SubCell"/>
</dbReference>
<dbReference type="InterPro" id="IPR036236">
    <property type="entry name" value="Znf_C2H2_sf"/>
</dbReference>
<dbReference type="OrthoDB" id="6365676at2759"/>
<proteinExistence type="inferred from homology"/>
<feature type="domain" description="C2H2-type" evidence="13">
    <location>
        <begin position="111"/>
        <end position="138"/>
    </location>
</feature>
<accession>A0A8H2ZJD5</accession>
<dbReference type="GO" id="GO:0000785">
    <property type="term" value="C:chromatin"/>
    <property type="evidence" value="ECO:0007669"/>
    <property type="project" value="TreeGrafter"/>
</dbReference>
<dbReference type="FunFam" id="3.30.160.60:FF:001370">
    <property type="entry name" value="Zinc finger protein"/>
    <property type="match status" value="1"/>
</dbReference>
<evidence type="ECO:0000259" key="13">
    <source>
        <dbReference type="PROSITE" id="PS50157"/>
    </source>
</evidence>
<evidence type="ECO:0000256" key="2">
    <source>
        <dbReference type="ARBA" id="ARBA00006991"/>
    </source>
</evidence>
<dbReference type="AlphaFoldDB" id="A0A8H2ZJD5"/>
<evidence type="ECO:0000256" key="10">
    <source>
        <dbReference type="ARBA" id="ARBA00023242"/>
    </source>
</evidence>
<dbReference type="PANTHER" id="PTHR14003:SF19">
    <property type="entry name" value="YY2 TRANSCRIPTION FACTOR"/>
    <property type="match status" value="1"/>
</dbReference>
<evidence type="ECO:0000256" key="1">
    <source>
        <dbReference type="ARBA" id="ARBA00004123"/>
    </source>
</evidence>
<dbReference type="SMART" id="SM00355">
    <property type="entry name" value="ZnF_C2H2"/>
    <property type="match status" value="2"/>
</dbReference>
<comment type="subcellular location">
    <subcellularLocation>
        <location evidence="1">Nucleus</location>
    </subcellularLocation>
</comment>
<organism evidence="14 15">
    <name type="scientific">Maudiozyma barnettii</name>
    <dbReference type="NCBI Taxonomy" id="61262"/>
    <lineage>
        <taxon>Eukaryota</taxon>
        <taxon>Fungi</taxon>
        <taxon>Dikarya</taxon>
        <taxon>Ascomycota</taxon>
        <taxon>Saccharomycotina</taxon>
        <taxon>Saccharomycetes</taxon>
        <taxon>Saccharomycetales</taxon>
        <taxon>Saccharomycetaceae</taxon>
        <taxon>Maudiozyma</taxon>
    </lineage>
</organism>
<dbReference type="SUPFAM" id="SSF57667">
    <property type="entry name" value="beta-beta-alpha zinc fingers"/>
    <property type="match status" value="1"/>
</dbReference>
<keyword evidence="15" id="KW-1185">Reference proteome</keyword>
<keyword evidence="5 11" id="KW-0863">Zinc-finger</keyword>
<protein>
    <submittedName>
        <fullName evidence="14">Similar to Saccharomyces cerevisiae YDR043C NRG1 Transcriptional repressor that recruits the Cyc8p-Tup1p complex to promoters</fullName>
    </submittedName>
</protein>
<dbReference type="PROSITE" id="PS50157">
    <property type="entry name" value="ZINC_FINGER_C2H2_2"/>
    <property type="match status" value="2"/>
</dbReference>
<gene>
    <name evidence="14" type="ORF">KABA2_07S06776</name>
</gene>
<keyword evidence="8" id="KW-0238">DNA-binding</keyword>
<dbReference type="GO" id="GO:0000978">
    <property type="term" value="F:RNA polymerase II cis-regulatory region sequence-specific DNA binding"/>
    <property type="evidence" value="ECO:0007669"/>
    <property type="project" value="TreeGrafter"/>
</dbReference>
<keyword evidence="9" id="KW-0804">Transcription</keyword>
<evidence type="ECO:0000313" key="15">
    <source>
        <dbReference type="Proteomes" id="UP000644660"/>
    </source>
</evidence>
<comment type="caution">
    <text evidence="14">The sequence shown here is derived from an EMBL/GenBank/DDBJ whole genome shotgun (WGS) entry which is preliminary data.</text>
</comment>
<evidence type="ECO:0000256" key="3">
    <source>
        <dbReference type="ARBA" id="ARBA00022723"/>
    </source>
</evidence>
<evidence type="ECO:0000256" key="11">
    <source>
        <dbReference type="PROSITE-ProRule" id="PRU00042"/>
    </source>
</evidence>
<dbReference type="InterPro" id="IPR013087">
    <property type="entry name" value="Znf_C2H2_type"/>
</dbReference>
<dbReference type="RefSeq" id="XP_041407732.1">
    <property type="nucleotide sequence ID" value="XM_041551798.1"/>
</dbReference>
<dbReference type="Proteomes" id="UP000644660">
    <property type="component" value="Unassembled WGS sequence"/>
</dbReference>
<dbReference type="GO" id="GO:0000981">
    <property type="term" value="F:DNA-binding transcription factor activity, RNA polymerase II-specific"/>
    <property type="evidence" value="ECO:0007669"/>
    <property type="project" value="TreeGrafter"/>
</dbReference>
<dbReference type="GeneID" id="64858952"/>
<keyword evidence="6" id="KW-0862">Zinc</keyword>
<dbReference type="Pfam" id="PF00096">
    <property type="entry name" value="zf-C2H2"/>
    <property type="match status" value="1"/>
</dbReference>
<keyword evidence="7" id="KW-0805">Transcription regulation</keyword>
<evidence type="ECO:0000256" key="12">
    <source>
        <dbReference type="SAM" id="MobiDB-lite"/>
    </source>
</evidence>
<evidence type="ECO:0000313" key="14">
    <source>
        <dbReference type="EMBL" id="CAB4255888.1"/>
    </source>
</evidence>
<dbReference type="GO" id="GO:0008270">
    <property type="term" value="F:zinc ion binding"/>
    <property type="evidence" value="ECO:0007669"/>
    <property type="project" value="UniProtKB-KW"/>
</dbReference>
<sequence>MSDLQNKFHTLLPQLNFDPVDIDVACKGKLDRFTFGNTTATPTVTTIHQTPPSPPLSAGGSPRSSKQDLMIPMMLKPTQQQAVNHYMPPSPTATPAHNVPTAISTKRRRRHVCKTCTMAFTTAGHLSRHNRIHTGEKNHTCPHDGCGQKFSRHDNCIQHYRTHLRKKSRK</sequence>
<reference evidence="14 15" key="1">
    <citation type="submission" date="2020-05" db="EMBL/GenBank/DDBJ databases">
        <authorList>
            <person name="Casaregola S."/>
            <person name="Devillers H."/>
            <person name="Grondin C."/>
        </authorList>
    </citation>
    <scope>NUCLEOTIDE SEQUENCE [LARGE SCALE GENOMIC DNA]</scope>
    <source>
        <strain evidence="14 15">CLIB 1767</strain>
    </source>
</reference>
<comment type="similarity">
    <text evidence="2">Belongs to the krueppel C2H2-type zinc-finger protein family.</text>
</comment>